<dbReference type="InterPro" id="IPR006059">
    <property type="entry name" value="SBP"/>
</dbReference>
<dbReference type="PANTHER" id="PTHR30061:SF50">
    <property type="entry name" value="MALTOSE_MALTODEXTRIN-BINDING PERIPLASMIC PROTEIN"/>
    <property type="match status" value="1"/>
</dbReference>
<reference evidence="5" key="2">
    <citation type="submission" date="2021-04" db="EMBL/GenBank/DDBJ databases">
        <authorList>
            <person name="Gilroy R."/>
        </authorList>
    </citation>
    <scope>NUCLEOTIDE SEQUENCE</scope>
    <source>
        <strain evidence="5">CHK33-5263</strain>
    </source>
</reference>
<evidence type="ECO:0000256" key="3">
    <source>
        <dbReference type="ARBA" id="ARBA00022729"/>
    </source>
</evidence>
<gene>
    <name evidence="5" type="ORF">H9812_03080</name>
</gene>
<dbReference type="EMBL" id="DXBS01000060">
    <property type="protein sequence ID" value="HIZ24443.1"/>
    <property type="molecule type" value="Genomic_DNA"/>
</dbReference>
<dbReference type="AlphaFoldDB" id="A0A9D2DWM5"/>
<name>A0A9D2DWM5_9FIRM</name>
<evidence type="ECO:0000256" key="2">
    <source>
        <dbReference type="ARBA" id="ARBA00022448"/>
    </source>
</evidence>
<dbReference type="GO" id="GO:0015768">
    <property type="term" value="P:maltose transport"/>
    <property type="evidence" value="ECO:0007669"/>
    <property type="project" value="TreeGrafter"/>
</dbReference>
<accession>A0A9D2DWM5</accession>
<evidence type="ECO:0000313" key="6">
    <source>
        <dbReference type="Proteomes" id="UP000824044"/>
    </source>
</evidence>
<dbReference type="GO" id="GO:1901982">
    <property type="term" value="F:maltose binding"/>
    <property type="evidence" value="ECO:0007669"/>
    <property type="project" value="TreeGrafter"/>
</dbReference>
<dbReference type="PANTHER" id="PTHR30061">
    <property type="entry name" value="MALTOSE-BINDING PERIPLASMIC PROTEIN"/>
    <property type="match status" value="1"/>
</dbReference>
<dbReference type="PROSITE" id="PS51257">
    <property type="entry name" value="PROKAR_LIPOPROTEIN"/>
    <property type="match status" value="1"/>
</dbReference>
<dbReference type="Proteomes" id="UP000824044">
    <property type="component" value="Unassembled WGS sequence"/>
</dbReference>
<keyword evidence="3 4" id="KW-0732">Signal</keyword>
<dbReference type="GO" id="GO:0055052">
    <property type="term" value="C:ATP-binding cassette (ABC) transporter complex, substrate-binding subunit-containing"/>
    <property type="evidence" value="ECO:0007669"/>
    <property type="project" value="TreeGrafter"/>
</dbReference>
<proteinExistence type="inferred from homology"/>
<reference evidence="5" key="1">
    <citation type="journal article" date="2021" name="PeerJ">
        <title>Extensive microbial diversity within the chicken gut microbiome revealed by metagenomics and culture.</title>
        <authorList>
            <person name="Gilroy R."/>
            <person name="Ravi A."/>
            <person name="Getino M."/>
            <person name="Pursley I."/>
            <person name="Horton D.L."/>
            <person name="Alikhan N.F."/>
            <person name="Baker D."/>
            <person name="Gharbi K."/>
            <person name="Hall N."/>
            <person name="Watson M."/>
            <person name="Adriaenssens E.M."/>
            <person name="Foster-Nyarko E."/>
            <person name="Jarju S."/>
            <person name="Secka A."/>
            <person name="Antonio M."/>
            <person name="Oren A."/>
            <person name="Chaudhuri R.R."/>
            <person name="La Ragione R."/>
            <person name="Hildebrand F."/>
            <person name="Pallen M.J."/>
        </authorList>
    </citation>
    <scope>NUCLEOTIDE SEQUENCE</scope>
    <source>
        <strain evidence="5">CHK33-5263</strain>
    </source>
</reference>
<feature type="chain" id="PRO_5039592298" evidence="4">
    <location>
        <begin position="23"/>
        <end position="449"/>
    </location>
</feature>
<evidence type="ECO:0000256" key="1">
    <source>
        <dbReference type="ARBA" id="ARBA00008520"/>
    </source>
</evidence>
<feature type="signal peptide" evidence="4">
    <location>
        <begin position="1"/>
        <end position="22"/>
    </location>
</feature>
<evidence type="ECO:0000256" key="4">
    <source>
        <dbReference type="SAM" id="SignalP"/>
    </source>
</evidence>
<dbReference type="Pfam" id="PF01547">
    <property type="entry name" value="SBP_bac_1"/>
    <property type="match status" value="1"/>
</dbReference>
<dbReference type="GO" id="GO:0042956">
    <property type="term" value="P:maltodextrin transmembrane transport"/>
    <property type="evidence" value="ECO:0007669"/>
    <property type="project" value="TreeGrafter"/>
</dbReference>
<dbReference type="Gene3D" id="3.40.190.10">
    <property type="entry name" value="Periplasmic binding protein-like II"/>
    <property type="match status" value="1"/>
</dbReference>
<protein>
    <submittedName>
        <fullName evidence="5">Extracellular solute-binding protein</fullName>
    </submittedName>
</protein>
<comment type="similarity">
    <text evidence="1">Belongs to the bacterial solute-binding protein 1 family.</text>
</comment>
<keyword evidence="2" id="KW-0813">Transport</keyword>
<dbReference type="SUPFAM" id="SSF53850">
    <property type="entry name" value="Periplasmic binding protein-like II"/>
    <property type="match status" value="1"/>
</dbReference>
<organism evidence="5 6">
    <name type="scientific">Candidatus Gallimonas intestinigallinarum</name>
    <dbReference type="NCBI Taxonomy" id="2838604"/>
    <lineage>
        <taxon>Bacteria</taxon>
        <taxon>Bacillati</taxon>
        <taxon>Bacillota</taxon>
        <taxon>Clostridia</taxon>
        <taxon>Candidatus Gallimonas</taxon>
    </lineage>
</organism>
<evidence type="ECO:0000313" key="5">
    <source>
        <dbReference type="EMBL" id="HIZ24443.1"/>
    </source>
</evidence>
<comment type="caution">
    <text evidence="5">The sequence shown here is derived from an EMBL/GenBank/DDBJ whole genome shotgun (WGS) entry which is preliminary data.</text>
</comment>
<sequence length="449" mass="49009">MKKGLIALTLAGLMGVTCVGMTACGGEGEQDTATTKYITVWLHKSEAEPEGRTYRALMDEFNEADYVTEDGRDIVMRIEFKGTVETLDTAINGEILSGGLPDVVAVDAGDITAYANDELIVPIDDYVTADERADYVDSVIEQSTYEGSLYALSGMDTPGGLYYNKTALESVGYGTAEKPFGTIENPWSWKDLEEAMEALKAQNDIDGTTPYRLRANIGFGGDEGAMYLYSPVVYSAGGQFFGPNEQVTGYLSGEAAMNGLNQMNDLFARKGDYMEEGNNALAFPQGDAAFEVYGPWLINSISQEYPEFEDNYDIMPFPVYEAEDGTKGTVATPCGTWGFGVTRDADDVDAATQVIKFLTGAHASEMFFNDIGTFPTHKSVLSSMEEFTEEGPLHSLSQLLLETATPRPKMVNYPRLSVAYRDIIAFIKTQTGSQPLADYVLEKAQSVDR</sequence>